<dbReference type="InterPro" id="IPR002331">
    <property type="entry name" value="Lipase_panc"/>
</dbReference>
<evidence type="ECO:0000313" key="24">
    <source>
        <dbReference type="Proteomes" id="UP000694569"/>
    </source>
</evidence>
<dbReference type="GO" id="GO:0005615">
    <property type="term" value="C:extracellular space"/>
    <property type="evidence" value="ECO:0007669"/>
    <property type="project" value="TreeGrafter"/>
</dbReference>
<dbReference type="PIRSF" id="PIRSF000865">
    <property type="entry name" value="Lipoprotein_lipase_LIPH"/>
    <property type="match status" value="1"/>
</dbReference>
<sequence length="411" mass="45774">MNPVFHCREALPSRVDHLHPVWLSFLALLLANVSAAMAKSLYVKWTDSSNRDLTCLFGQSLCMADGMCYPTNPPYGATPERPIAVLPMMAPVRFLLLSKSNKTKYQEISLTDPSTISKSDFNPKADTRVIIHGYTESGQEQWMLEMCQAFMQAGHCNCFVTDWGSASMTIYAQAANTIFSAGNQLSTLLRILQSMGSSHFHLVGHSLGSHIAAQAARIFHYVDRITGLDPAGIYFENTPYSVRLDKRHAKFVDVIHCNAVPFSQLGLGIIQPIGHFDFYPNKGKHMPECDSNRSTNHLEVLCTLSPLLGPINCSQDQLPCPEHTKDVKFTLESLTEYKKKIFCDHYQAIRYFTESITDMKKFQSFPCESVEKALAGECATDGPSEGFPTMGYHSIKSKSVTTSSQVFVLKT</sequence>
<feature type="domain" description="Lipase" evidence="22">
    <location>
        <begin position="73"/>
        <end position="298"/>
    </location>
</feature>
<evidence type="ECO:0000256" key="19">
    <source>
        <dbReference type="RuleBase" id="RU004262"/>
    </source>
</evidence>
<evidence type="ECO:0000256" key="11">
    <source>
        <dbReference type="ARBA" id="ARBA00023098"/>
    </source>
</evidence>
<feature type="binding site" evidence="18">
    <location>
        <position position="243"/>
    </location>
    <ligand>
        <name>Ca(2+)</name>
        <dbReference type="ChEBI" id="CHEBI:29108"/>
    </ligand>
</feature>
<comment type="pathway">
    <text evidence="3">Lipid metabolism.</text>
</comment>
<dbReference type="SUPFAM" id="SSF53474">
    <property type="entry name" value="alpha/beta-Hydrolases"/>
    <property type="match status" value="1"/>
</dbReference>
<keyword evidence="21" id="KW-0732">Signal</keyword>
<dbReference type="InterPro" id="IPR013818">
    <property type="entry name" value="Lipase"/>
</dbReference>
<comment type="catalytic activity">
    <reaction evidence="14">
        <text>a triacylglycerol + H2O = a diacylglycerol + a fatty acid + H(+)</text>
        <dbReference type="Rhea" id="RHEA:12044"/>
        <dbReference type="ChEBI" id="CHEBI:15377"/>
        <dbReference type="ChEBI" id="CHEBI:15378"/>
        <dbReference type="ChEBI" id="CHEBI:17855"/>
        <dbReference type="ChEBI" id="CHEBI:18035"/>
        <dbReference type="ChEBI" id="CHEBI:28868"/>
        <dbReference type="EC" id="3.1.1.3"/>
    </reaction>
    <physiologicalReaction direction="left-to-right" evidence="14">
        <dbReference type="Rhea" id="RHEA:12045"/>
    </physiologicalReaction>
</comment>
<evidence type="ECO:0000256" key="14">
    <source>
        <dbReference type="ARBA" id="ARBA00023369"/>
    </source>
</evidence>
<evidence type="ECO:0000313" key="23">
    <source>
        <dbReference type="Ensembl" id="ENSLLEP00000012798.1"/>
    </source>
</evidence>
<evidence type="ECO:0000256" key="20">
    <source>
        <dbReference type="RuleBase" id="RU362046"/>
    </source>
</evidence>
<dbReference type="Proteomes" id="UP000694569">
    <property type="component" value="Unplaced"/>
</dbReference>
<keyword evidence="12" id="KW-0472">Membrane</keyword>
<evidence type="ECO:0000256" key="3">
    <source>
        <dbReference type="ARBA" id="ARBA00005189"/>
    </source>
</evidence>
<evidence type="ECO:0000256" key="5">
    <source>
        <dbReference type="ARBA" id="ARBA00013279"/>
    </source>
</evidence>
<keyword evidence="9 18" id="KW-0106">Calcium</keyword>
<evidence type="ECO:0000256" key="16">
    <source>
        <dbReference type="ARBA" id="ARBA00048386"/>
    </source>
</evidence>
<feature type="domain" description="Lipase" evidence="22">
    <location>
        <begin position="321"/>
        <end position="411"/>
    </location>
</feature>
<dbReference type="InterPro" id="IPR029058">
    <property type="entry name" value="AB_hydrolase_fold"/>
</dbReference>
<dbReference type="CDD" id="cd00707">
    <property type="entry name" value="Pancreat_lipase_like"/>
    <property type="match status" value="1"/>
</dbReference>
<evidence type="ECO:0000256" key="12">
    <source>
        <dbReference type="ARBA" id="ARBA00023136"/>
    </source>
</evidence>
<protein>
    <recommendedName>
        <fullName evidence="5 20">Triacylglycerol lipase</fullName>
        <ecNumber evidence="5 20">3.1.1.3</ecNumber>
    </recommendedName>
    <alternativeName>
        <fullName evidence="20">Pancreatic lipase</fullName>
    </alternativeName>
</protein>
<name>A0A8C5PCF5_9ANUR</name>
<evidence type="ECO:0000256" key="15">
    <source>
        <dbReference type="ARBA" id="ARBA00048377"/>
    </source>
</evidence>
<comment type="catalytic activity">
    <reaction evidence="16">
        <text>1,2,3-tri-(9Z-octadecenoyl)-glycerol + H2O = di-(9Z)-octadecenoylglycerol + (9Z)-octadecenoate + H(+)</text>
        <dbReference type="Rhea" id="RHEA:38575"/>
        <dbReference type="ChEBI" id="CHEBI:15377"/>
        <dbReference type="ChEBI" id="CHEBI:15378"/>
        <dbReference type="ChEBI" id="CHEBI:30823"/>
        <dbReference type="ChEBI" id="CHEBI:53753"/>
        <dbReference type="ChEBI" id="CHEBI:75945"/>
    </reaction>
    <physiologicalReaction direction="left-to-right" evidence="16">
        <dbReference type="Rhea" id="RHEA:38576"/>
    </physiologicalReaction>
</comment>
<accession>A0A8C5PCF5</accession>
<organism evidence="23 24">
    <name type="scientific">Leptobrachium leishanense</name>
    <name type="common">Leishan spiny toad</name>
    <dbReference type="NCBI Taxonomy" id="445787"/>
    <lineage>
        <taxon>Eukaryota</taxon>
        <taxon>Metazoa</taxon>
        <taxon>Chordata</taxon>
        <taxon>Craniata</taxon>
        <taxon>Vertebrata</taxon>
        <taxon>Euteleostomi</taxon>
        <taxon>Amphibia</taxon>
        <taxon>Batrachia</taxon>
        <taxon>Anura</taxon>
        <taxon>Pelobatoidea</taxon>
        <taxon>Megophryidae</taxon>
        <taxon>Leptobrachium</taxon>
    </lineage>
</organism>
<dbReference type="GeneTree" id="ENSGT00940000169437"/>
<feature type="active site" description="Charge relay system" evidence="17">
    <location>
        <position position="229"/>
    </location>
</feature>
<feature type="active site" description="Charge relay system" evidence="17">
    <location>
        <position position="345"/>
    </location>
</feature>
<comment type="subcellular location">
    <subcellularLocation>
        <location evidence="1">Endomembrane system</location>
        <topology evidence="1">Peripheral membrane protein</topology>
    </subcellularLocation>
    <subcellularLocation>
        <location evidence="2 20">Secreted</location>
    </subcellularLocation>
</comment>
<reference evidence="23" key="1">
    <citation type="submission" date="2025-08" db="UniProtKB">
        <authorList>
            <consortium name="Ensembl"/>
        </authorList>
    </citation>
    <scope>IDENTIFICATION</scope>
</reference>
<keyword evidence="8" id="KW-0378">Hydrolase</keyword>
<evidence type="ECO:0000256" key="8">
    <source>
        <dbReference type="ARBA" id="ARBA00022801"/>
    </source>
</evidence>
<evidence type="ECO:0000256" key="13">
    <source>
        <dbReference type="ARBA" id="ARBA00023157"/>
    </source>
</evidence>
<dbReference type="AlphaFoldDB" id="A0A8C5PCF5"/>
<proteinExistence type="inferred from homology"/>
<evidence type="ECO:0000256" key="4">
    <source>
        <dbReference type="ARBA" id="ARBA00010701"/>
    </source>
</evidence>
<evidence type="ECO:0000256" key="9">
    <source>
        <dbReference type="ARBA" id="ARBA00022837"/>
    </source>
</evidence>
<feature type="active site" description="Nucleophile" evidence="17">
    <location>
        <position position="206"/>
    </location>
</feature>
<dbReference type="PRINTS" id="PR00821">
    <property type="entry name" value="TAGLIPASE"/>
</dbReference>
<dbReference type="PANTHER" id="PTHR11610:SF165">
    <property type="entry name" value="PANCREATIC LIPASE-RELATED PROTEIN 2"/>
    <property type="match status" value="1"/>
</dbReference>
<dbReference type="PANTHER" id="PTHR11610">
    <property type="entry name" value="LIPASE"/>
    <property type="match status" value="1"/>
</dbReference>
<dbReference type="Ensembl" id="ENSLLET00000013293.1">
    <property type="protein sequence ID" value="ENSLLEP00000012798.1"/>
    <property type="gene ID" value="ENSLLEG00000007951.1"/>
</dbReference>
<evidence type="ECO:0000256" key="18">
    <source>
        <dbReference type="PIRSR" id="PIRSR000865-2"/>
    </source>
</evidence>
<evidence type="ECO:0000256" key="2">
    <source>
        <dbReference type="ARBA" id="ARBA00004613"/>
    </source>
</evidence>
<dbReference type="InterPro" id="IPR033906">
    <property type="entry name" value="Lipase_N"/>
</dbReference>
<dbReference type="InterPro" id="IPR000734">
    <property type="entry name" value="TAG_lipase"/>
</dbReference>
<keyword evidence="24" id="KW-1185">Reference proteome</keyword>
<dbReference type="Pfam" id="PF00151">
    <property type="entry name" value="Lipase"/>
    <property type="match status" value="2"/>
</dbReference>
<reference evidence="23" key="2">
    <citation type="submission" date="2025-09" db="UniProtKB">
        <authorList>
            <consortium name="Ensembl"/>
        </authorList>
    </citation>
    <scope>IDENTIFICATION</scope>
</reference>
<dbReference type="Gene3D" id="3.40.50.1820">
    <property type="entry name" value="alpha/beta hydrolase"/>
    <property type="match status" value="1"/>
</dbReference>
<evidence type="ECO:0000256" key="1">
    <source>
        <dbReference type="ARBA" id="ARBA00004184"/>
    </source>
</evidence>
<evidence type="ECO:0000256" key="17">
    <source>
        <dbReference type="PIRSR" id="PIRSR000865-1"/>
    </source>
</evidence>
<dbReference type="GO" id="GO:0012505">
    <property type="term" value="C:endomembrane system"/>
    <property type="evidence" value="ECO:0007669"/>
    <property type="project" value="UniProtKB-SubCell"/>
</dbReference>
<dbReference type="GO" id="GO:0016042">
    <property type="term" value="P:lipid catabolic process"/>
    <property type="evidence" value="ECO:0007669"/>
    <property type="project" value="UniProtKB-KW"/>
</dbReference>
<keyword evidence="11 20" id="KW-0443">Lipid metabolism</keyword>
<evidence type="ECO:0000256" key="10">
    <source>
        <dbReference type="ARBA" id="ARBA00022963"/>
    </source>
</evidence>
<comment type="catalytic activity">
    <reaction evidence="15">
        <text>1,2,3-tributanoylglycerol + H2O = dibutanoylglycerol + butanoate + H(+)</text>
        <dbReference type="Rhea" id="RHEA:40475"/>
        <dbReference type="ChEBI" id="CHEBI:15377"/>
        <dbReference type="ChEBI" id="CHEBI:15378"/>
        <dbReference type="ChEBI" id="CHEBI:17968"/>
        <dbReference type="ChEBI" id="CHEBI:35020"/>
        <dbReference type="ChEBI" id="CHEBI:76478"/>
    </reaction>
    <physiologicalReaction direction="left-to-right" evidence="15">
        <dbReference type="Rhea" id="RHEA:40476"/>
    </physiologicalReaction>
</comment>
<dbReference type="GO" id="GO:0046872">
    <property type="term" value="F:metal ion binding"/>
    <property type="evidence" value="ECO:0007669"/>
    <property type="project" value="UniProtKB-KW"/>
</dbReference>
<keyword evidence="13 20" id="KW-1015">Disulfide bond</keyword>
<evidence type="ECO:0000259" key="22">
    <source>
        <dbReference type="Pfam" id="PF00151"/>
    </source>
</evidence>
<evidence type="ECO:0000256" key="6">
    <source>
        <dbReference type="ARBA" id="ARBA00022525"/>
    </source>
</evidence>
<dbReference type="EC" id="3.1.1.3" evidence="5 20"/>
<feature type="binding site" evidence="18">
    <location>
        <position position="245"/>
    </location>
    <ligand>
        <name>Ca(2+)</name>
        <dbReference type="ChEBI" id="CHEBI:29108"/>
    </ligand>
</feature>
<keyword evidence="7 18" id="KW-0479">Metal-binding</keyword>
<evidence type="ECO:0000256" key="21">
    <source>
        <dbReference type="SAM" id="SignalP"/>
    </source>
</evidence>
<keyword evidence="10 20" id="KW-0442">Lipid degradation</keyword>
<comment type="similarity">
    <text evidence="4 19">Belongs to the AB hydrolase superfamily. Lipase family.</text>
</comment>
<dbReference type="InterPro" id="IPR016272">
    <property type="entry name" value="Lipase_LIPH"/>
</dbReference>
<dbReference type="OrthoDB" id="199913at2759"/>
<keyword evidence="6 20" id="KW-0964">Secreted</keyword>
<evidence type="ECO:0000256" key="7">
    <source>
        <dbReference type="ARBA" id="ARBA00022723"/>
    </source>
</evidence>
<dbReference type="GO" id="GO:0004465">
    <property type="term" value="F:lipoprotein lipase activity"/>
    <property type="evidence" value="ECO:0007669"/>
    <property type="project" value="TreeGrafter"/>
</dbReference>
<feature type="chain" id="PRO_5034648859" description="Triacylglycerol lipase" evidence="21">
    <location>
        <begin position="39"/>
        <end position="411"/>
    </location>
</feature>
<feature type="signal peptide" evidence="21">
    <location>
        <begin position="1"/>
        <end position="38"/>
    </location>
</feature>
<dbReference type="PRINTS" id="PR00823">
    <property type="entry name" value="PANCLIPASE"/>
</dbReference>